<protein>
    <submittedName>
        <fullName evidence="2">Uncharacterized protein</fullName>
    </submittedName>
</protein>
<reference evidence="2" key="1">
    <citation type="journal article" date="2023" name="Plant J.">
        <title>Genome sequences and population genomics provide insights into the demographic history, inbreeding, and mutation load of two 'living fossil' tree species of Dipteronia.</title>
        <authorList>
            <person name="Feng Y."/>
            <person name="Comes H.P."/>
            <person name="Chen J."/>
            <person name="Zhu S."/>
            <person name="Lu R."/>
            <person name="Zhang X."/>
            <person name="Li P."/>
            <person name="Qiu J."/>
            <person name="Olsen K.M."/>
            <person name="Qiu Y."/>
        </authorList>
    </citation>
    <scope>NUCLEOTIDE SEQUENCE</scope>
    <source>
        <strain evidence="2">NBL</strain>
    </source>
</reference>
<feature type="compositionally biased region" description="Polar residues" evidence="1">
    <location>
        <begin position="34"/>
        <end position="48"/>
    </location>
</feature>
<feature type="region of interest" description="Disordered" evidence="1">
    <location>
        <begin position="1"/>
        <end position="115"/>
    </location>
</feature>
<comment type="caution">
    <text evidence="2">The sequence shown here is derived from an EMBL/GenBank/DDBJ whole genome shotgun (WGS) entry which is preliminary data.</text>
</comment>
<feature type="compositionally biased region" description="Polar residues" evidence="1">
    <location>
        <begin position="72"/>
        <end position="83"/>
    </location>
</feature>
<evidence type="ECO:0000313" key="2">
    <source>
        <dbReference type="EMBL" id="KAK3232078.1"/>
    </source>
</evidence>
<feature type="compositionally biased region" description="Polar residues" evidence="1">
    <location>
        <begin position="1"/>
        <end position="12"/>
    </location>
</feature>
<gene>
    <name evidence="2" type="ORF">Dsin_003959</name>
</gene>
<accession>A0AAE0B8N3</accession>
<dbReference type="EMBL" id="JANJYJ010000001">
    <property type="protein sequence ID" value="KAK3232078.1"/>
    <property type="molecule type" value="Genomic_DNA"/>
</dbReference>
<dbReference type="PANTHER" id="PTHR36022:SF1">
    <property type="entry name" value="GPI-ANCHORED ADHESIN-LIKE PROTEIN"/>
    <property type="match status" value="1"/>
</dbReference>
<name>A0AAE0B8N3_9ROSI</name>
<evidence type="ECO:0000256" key="1">
    <source>
        <dbReference type="SAM" id="MobiDB-lite"/>
    </source>
</evidence>
<evidence type="ECO:0000313" key="3">
    <source>
        <dbReference type="Proteomes" id="UP001281410"/>
    </source>
</evidence>
<keyword evidence="3" id="KW-1185">Reference proteome</keyword>
<organism evidence="2 3">
    <name type="scientific">Dipteronia sinensis</name>
    <dbReference type="NCBI Taxonomy" id="43782"/>
    <lineage>
        <taxon>Eukaryota</taxon>
        <taxon>Viridiplantae</taxon>
        <taxon>Streptophyta</taxon>
        <taxon>Embryophyta</taxon>
        <taxon>Tracheophyta</taxon>
        <taxon>Spermatophyta</taxon>
        <taxon>Magnoliopsida</taxon>
        <taxon>eudicotyledons</taxon>
        <taxon>Gunneridae</taxon>
        <taxon>Pentapetalae</taxon>
        <taxon>rosids</taxon>
        <taxon>malvids</taxon>
        <taxon>Sapindales</taxon>
        <taxon>Sapindaceae</taxon>
        <taxon>Hippocastanoideae</taxon>
        <taxon>Acereae</taxon>
        <taxon>Dipteronia</taxon>
    </lineage>
</organism>
<dbReference type="PANTHER" id="PTHR36022">
    <property type="entry name" value="GPI-ANCHORED ADHESIN-LIKE PROTEIN"/>
    <property type="match status" value="1"/>
</dbReference>
<proteinExistence type="predicted"/>
<feature type="compositionally biased region" description="Low complexity" evidence="1">
    <location>
        <begin position="49"/>
        <end position="59"/>
    </location>
</feature>
<sequence length="491" mass="54020">MDRPTSSSSKPTMTHHKKRSQIEQRTNKKKKQHQLFSRSPLQALNTATSNNSSCRSSSSIEAPRGRIRFFLSHSSSNSNTNMKTPFINRPRKEKALTETPKSAPNPLKPTSINASKHKKLSVLSSSGSPVNKPPPGRTKLGVCSVSDVNFTPLSKIATGSGLDFAADKKVTIGDEDEKMSNTSGNSNKTPPIQASVSPEIQTQCGGSALASKTTTPACYAAGYIVSGVTDKRKCRSRGILTVGDNNLLDFDMVPLPAEASIHWLLSSPCNSENGLCRRRGEADSDIDGEISPFTVDPLGSGNVIQTPQSDSSTDRFVGLSWLKTASGQKHRLDSELDLVTESFQMMSLSSKGYESISSFQPPSNSVDHSQFQKILDDRASWMSTSTLDNLSQSQMRISWREGLVSQMFEMDEFDSCRYLSDEEEDANGCHNNDQLKSCQNPELNVDAGNYEIPKIGSRSTEFVDRDLETEEKGDKRSHPLMFRNTQKCLWK</sequence>
<dbReference type="AlphaFoldDB" id="A0AAE0B8N3"/>
<dbReference type="Proteomes" id="UP001281410">
    <property type="component" value="Unassembled WGS sequence"/>
</dbReference>